<reference evidence="1" key="1">
    <citation type="journal article" date="2015" name="Proc. Natl. Acad. Sci. U.S.A.">
        <title>Networks of energetic and metabolic interactions define dynamics in microbial communities.</title>
        <authorList>
            <person name="Embree M."/>
            <person name="Liu J.K."/>
            <person name="Al-Bassam M.M."/>
            <person name="Zengler K."/>
        </authorList>
    </citation>
    <scope>NUCLEOTIDE SEQUENCE</scope>
</reference>
<protein>
    <submittedName>
        <fullName evidence="1">Uncharacterized protein</fullName>
    </submittedName>
</protein>
<sequence>MKKGITFWVMPKREFYPRERLLKKEMLFGYDPESANSTLFEARSMDEVAFLYYQWDYYAVGYYYAADLIVNNALDATLRGEDRQRINVEKYHILIDRIDIVVFPVIFLYRQYLETRLKTMIIKDNIINKLESGEAIDINLLLSKKDTNHKLDVLWKKCKEIIKKNYNEQGIDTNDEIELNVMEEYIEEYKNLDGSSYTFRYPVNTNGELHHLDIPQINLKKLSEIMKNIFDYLEFYKDCQNGSIDYYMYDRIDYYMYDR</sequence>
<accession>A0A0W8F8M6</accession>
<evidence type="ECO:0000313" key="1">
    <source>
        <dbReference type="EMBL" id="KUG17134.1"/>
    </source>
</evidence>
<dbReference type="AlphaFoldDB" id="A0A0W8F8M6"/>
<proteinExistence type="predicted"/>
<name>A0A0W8F8M6_9ZZZZ</name>
<dbReference type="EMBL" id="LNQE01001460">
    <property type="protein sequence ID" value="KUG17134.1"/>
    <property type="molecule type" value="Genomic_DNA"/>
</dbReference>
<organism evidence="1">
    <name type="scientific">hydrocarbon metagenome</name>
    <dbReference type="NCBI Taxonomy" id="938273"/>
    <lineage>
        <taxon>unclassified sequences</taxon>
        <taxon>metagenomes</taxon>
        <taxon>ecological metagenomes</taxon>
    </lineage>
</organism>
<comment type="caution">
    <text evidence="1">The sequence shown here is derived from an EMBL/GenBank/DDBJ whole genome shotgun (WGS) entry which is preliminary data.</text>
</comment>
<gene>
    <name evidence="1" type="ORF">ASZ90_013137</name>
</gene>